<evidence type="ECO:0000313" key="2">
    <source>
        <dbReference type="Proteomes" id="UP000600220"/>
    </source>
</evidence>
<dbReference type="EMBL" id="AAXKXX010000001">
    <property type="protein sequence ID" value="EGQ4383494.1"/>
    <property type="molecule type" value="Genomic_DNA"/>
</dbReference>
<name>A0A8H9BU03_STAPS</name>
<sequence length="86" mass="10303">MVDKLLQKQVNKIQEKRRFGVNDEKAKFIVSILINTISKDENEEHKILLSILHNGYQYRRIIFPKCNNFDYIPLELEMEYLFNATV</sequence>
<protein>
    <submittedName>
        <fullName evidence="1">Uncharacterized protein</fullName>
    </submittedName>
</protein>
<keyword evidence="2" id="KW-1185">Reference proteome</keyword>
<accession>A0A8H9BU03</accession>
<gene>
    <name evidence="1" type="ORF">EGV54_00055</name>
</gene>
<dbReference type="AlphaFoldDB" id="A0A8H9BU03"/>
<comment type="caution">
    <text evidence="1">The sequence shown here is derived from an EMBL/GenBank/DDBJ whole genome shotgun (WGS) entry which is preliminary data.</text>
</comment>
<proteinExistence type="predicted"/>
<reference evidence="1 2" key="1">
    <citation type="submission" date="2018-11" db="EMBL/GenBank/DDBJ databases">
        <authorList>
            <consortium name="Veterinary Laboratory Investigation and Response Network"/>
        </authorList>
    </citation>
    <scope>NUCLEOTIDE SEQUENCE [LARGE SCALE GENOMIC DNA]</scope>
    <source>
        <strain evidence="1 2">SPSE-18-VL-LA-PA-Ryan-0021</strain>
    </source>
</reference>
<organism evidence="1 2">
    <name type="scientific">Staphylococcus pseudintermedius</name>
    <dbReference type="NCBI Taxonomy" id="283734"/>
    <lineage>
        <taxon>Bacteria</taxon>
        <taxon>Bacillati</taxon>
        <taxon>Bacillota</taxon>
        <taxon>Bacilli</taxon>
        <taxon>Bacillales</taxon>
        <taxon>Staphylococcaceae</taxon>
        <taxon>Staphylococcus</taxon>
        <taxon>Staphylococcus intermedius group</taxon>
    </lineage>
</organism>
<evidence type="ECO:0000313" key="1">
    <source>
        <dbReference type="EMBL" id="EGQ4383494.1"/>
    </source>
</evidence>
<dbReference type="Proteomes" id="UP000600220">
    <property type="component" value="Unassembled WGS sequence"/>
</dbReference>